<dbReference type="AlphaFoldDB" id="W2T048"/>
<reference evidence="2" key="1">
    <citation type="journal article" date="2014" name="Nat. Genet.">
        <title>Genome of the human hookworm Necator americanus.</title>
        <authorList>
            <person name="Tang Y.T."/>
            <person name="Gao X."/>
            <person name="Rosa B.A."/>
            <person name="Abubucker S."/>
            <person name="Hallsworth-Pepin K."/>
            <person name="Martin J."/>
            <person name="Tyagi R."/>
            <person name="Heizer E."/>
            <person name="Zhang X."/>
            <person name="Bhonagiri-Palsikar V."/>
            <person name="Minx P."/>
            <person name="Warren W.C."/>
            <person name="Wang Q."/>
            <person name="Zhan B."/>
            <person name="Hotez P.J."/>
            <person name="Sternberg P.W."/>
            <person name="Dougall A."/>
            <person name="Gaze S.T."/>
            <person name="Mulvenna J."/>
            <person name="Sotillo J."/>
            <person name="Ranganathan S."/>
            <person name="Rabelo E.M."/>
            <person name="Wilson R.K."/>
            <person name="Felgner P.L."/>
            <person name="Bethony J."/>
            <person name="Hawdon J.M."/>
            <person name="Gasser R.B."/>
            <person name="Loukas A."/>
            <person name="Mitreva M."/>
        </authorList>
    </citation>
    <scope>NUCLEOTIDE SEQUENCE [LARGE SCALE GENOMIC DNA]</scope>
</reference>
<accession>W2T048</accession>
<keyword evidence="2" id="KW-1185">Reference proteome</keyword>
<evidence type="ECO:0000313" key="2">
    <source>
        <dbReference type="Proteomes" id="UP000053676"/>
    </source>
</evidence>
<sequence length="68" mass="8130">MLRPTVPHRFLTSSKHSMSMIDWALVKILEYRAKIAWHNEKDVVRELLYLIRARHPFRSVMQLAKITV</sequence>
<protein>
    <submittedName>
        <fullName evidence="1">Uncharacterized protein</fullName>
    </submittedName>
</protein>
<dbReference type="Proteomes" id="UP000053676">
    <property type="component" value="Unassembled WGS sequence"/>
</dbReference>
<dbReference type="KEGG" id="nai:NECAME_03949"/>
<organism evidence="1 2">
    <name type="scientific">Necator americanus</name>
    <name type="common">Human hookworm</name>
    <dbReference type="NCBI Taxonomy" id="51031"/>
    <lineage>
        <taxon>Eukaryota</taxon>
        <taxon>Metazoa</taxon>
        <taxon>Ecdysozoa</taxon>
        <taxon>Nematoda</taxon>
        <taxon>Chromadorea</taxon>
        <taxon>Rhabditida</taxon>
        <taxon>Rhabditina</taxon>
        <taxon>Rhabditomorpha</taxon>
        <taxon>Strongyloidea</taxon>
        <taxon>Ancylostomatidae</taxon>
        <taxon>Bunostominae</taxon>
        <taxon>Necator</taxon>
    </lineage>
</organism>
<gene>
    <name evidence="1" type="ORF">NECAME_03949</name>
</gene>
<name>W2T048_NECAM</name>
<dbReference type="EMBL" id="KI660344">
    <property type="protein sequence ID" value="ETN74636.1"/>
    <property type="molecule type" value="Genomic_DNA"/>
</dbReference>
<proteinExistence type="predicted"/>
<evidence type="ECO:0000313" key="1">
    <source>
        <dbReference type="EMBL" id="ETN74636.1"/>
    </source>
</evidence>